<organism evidence="5 6">
    <name type="scientific">Holothuria leucospilota</name>
    <name type="common">Black long sea cucumber</name>
    <name type="synonym">Mertensiothuria leucospilota</name>
    <dbReference type="NCBI Taxonomy" id="206669"/>
    <lineage>
        <taxon>Eukaryota</taxon>
        <taxon>Metazoa</taxon>
        <taxon>Echinodermata</taxon>
        <taxon>Eleutherozoa</taxon>
        <taxon>Echinozoa</taxon>
        <taxon>Holothuroidea</taxon>
        <taxon>Aspidochirotacea</taxon>
        <taxon>Aspidochirotida</taxon>
        <taxon>Holothuriidae</taxon>
        <taxon>Holothuria</taxon>
    </lineage>
</organism>
<sequence length="180" mass="20507">MSQPNRRQVPFSYPFHIPPHLQLSRRNSDPWESSTSRLRRSNYHQSYGDTVRNRDMVTSSSSVVPHRDYYVTTPNNAAIQRVIREAMGDMQLSSTEFKVAIDTKPFKPEELDVKQVVNEEVIIHGKHEEGNGSQKSVSREFTRRYKLPADVDPAKVTCTLSIGGVLCIRGPRRGDHAGRM</sequence>
<dbReference type="SUPFAM" id="SSF49764">
    <property type="entry name" value="HSP20-like chaperones"/>
    <property type="match status" value="1"/>
</dbReference>
<dbReference type="InterPro" id="IPR001436">
    <property type="entry name" value="Alpha-crystallin/sHSP_animal"/>
</dbReference>
<feature type="region of interest" description="Disordered" evidence="3">
    <location>
        <begin position="20"/>
        <end position="54"/>
    </location>
</feature>
<reference evidence="5" key="1">
    <citation type="submission" date="2021-10" db="EMBL/GenBank/DDBJ databases">
        <title>Tropical sea cucumber genome reveals ecological adaptation and Cuvierian tubules defense mechanism.</title>
        <authorList>
            <person name="Chen T."/>
        </authorList>
    </citation>
    <scope>NUCLEOTIDE SEQUENCE</scope>
    <source>
        <strain evidence="5">Nanhai2018</strain>
        <tissue evidence="5">Muscle</tissue>
    </source>
</reference>
<dbReference type="CDD" id="cd06526">
    <property type="entry name" value="metazoan_ACD"/>
    <property type="match status" value="1"/>
</dbReference>
<dbReference type="OrthoDB" id="1431247at2759"/>
<protein>
    <submittedName>
        <fullName evidence="5">Alpha-crystallin B chain</fullName>
    </submittedName>
</protein>
<evidence type="ECO:0000313" key="6">
    <source>
        <dbReference type="Proteomes" id="UP001152320"/>
    </source>
</evidence>
<dbReference type="GO" id="GO:0051082">
    <property type="term" value="F:unfolded protein binding"/>
    <property type="evidence" value="ECO:0007669"/>
    <property type="project" value="TreeGrafter"/>
</dbReference>
<comment type="caution">
    <text evidence="5">The sequence shown here is derived from an EMBL/GenBank/DDBJ whole genome shotgun (WGS) entry which is preliminary data.</text>
</comment>
<dbReference type="GO" id="GO:0042026">
    <property type="term" value="P:protein refolding"/>
    <property type="evidence" value="ECO:0007669"/>
    <property type="project" value="TreeGrafter"/>
</dbReference>
<dbReference type="PANTHER" id="PTHR45640">
    <property type="entry name" value="HEAT SHOCK PROTEIN HSP-12.2-RELATED"/>
    <property type="match status" value="1"/>
</dbReference>
<gene>
    <name evidence="5" type="ORF">HOLleu_11982</name>
</gene>
<dbReference type="Proteomes" id="UP001152320">
    <property type="component" value="Chromosome 5"/>
</dbReference>
<evidence type="ECO:0000256" key="2">
    <source>
        <dbReference type="RuleBase" id="RU003616"/>
    </source>
</evidence>
<evidence type="ECO:0000256" key="3">
    <source>
        <dbReference type="SAM" id="MobiDB-lite"/>
    </source>
</evidence>
<dbReference type="PANTHER" id="PTHR45640:SF26">
    <property type="entry name" value="RE23625P"/>
    <property type="match status" value="1"/>
</dbReference>
<evidence type="ECO:0000256" key="1">
    <source>
        <dbReference type="PROSITE-ProRule" id="PRU00285"/>
    </source>
</evidence>
<name>A0A9Q1H9T5_HOLLE</name>
<dbReference type="AlphaFoldDB" id="A0A9Q1H9T5"/>
<accession>A0A9Q1H9T5</accession>
<dbReference type="GO" id="GO:0005634">
    <property type="term" value="C:nucleus"/>
    <property type="evidence" value="ECO:0007669"/>
    <property type="project" value="TreeGrafter"/>
</dbReference>
<dbReference type="PROSITE" id="PS01031">
    <property type="entry name" value="SHSP"/>
    <property type="match status" value="1"/>
</dbReference>
<feature type="domain" description="SHSP" evidence="4">
    <location>
        <begin position="78"/>
        <end position="180"/>
    </location>
</feature>
<dbReference type="Gene3D" id="2.60.40.790">
    <property type="match status" value="1"/>
</dbReference>
<proteinExistence type="inferred from homology"/>
<dbReference type="InterPro" id="IPR008978">
    <property type="entry name" value="HSP20-like_chaperone"/>
</dbReference>
<comment type="similarity">
    <text evidence="1 2">Belongs to the small heat shock protein (HSP20) family.</text>
</comment>
<keyword evidence="6" id="KW-1185">Reference proteome</keyword>
<dbReference type="PRINTS" id="PR00299">
    <property type="entry name" value="ACRYSTALLIN"/>
</dbReference>
<dbReference type="InterPro" id="IPR002068">
    <property type="entry name" value="A-crystallin/Hsp20_dom"/>
</dbReference>
<dbReference type="EMBL" id="JAIZAY010000005">
    <property type="protein sequence ID" value="KAJ8041232.1"/>
    <property type="molecule type" value="Genomic_DNA"/>
</dbReference>
<evidence type="ECO:0000259" key="4">
    <source>
        <dbReference type="PROSITE" id="PS01031"/>
    </source>
</evidence>
<dbReference type="GO" id="GO:0009408">
    <property type="term" value="P:response to heat"/>
    <property type="evidence" value="ECO:0007669"/>
    <property type="project" value="TreeGrafter"/>
</dbReference>
<evidence type="ECO:0000313" key="5">
    <source>
        <dbReference type="EMBL" id="KAJ8041232.1"/>
    </source>
</evidence>
<dbReference type="Pfam" id="PF00011">
    <property type="entry name" value="HSP20"/>
    <property type="match status" value="1"/>
</dbReference>
<dbReference type="GO" id="GO:0005737">
    <property type="term" value="C:cytoplasm"/>
    <property type="evidence" value="ECO:0007669"/>
    <property type="project" value="TreeGrafter"/>
</dbReference>